<evidence type="ECO:0000313" key="3">
    <source>
        <dbReference type="Proteomes" id="UP000230233"/>
    </source>
</evidence>
<keyword evidence="3" id="KW-1185">Reference proteome</keyword>
<gene>
    <name evidence="2" type="ORF">B9Z55_027693</name>
</gene>
<proteinExistence type="predicted"/>
<dbReference type="AlphaFoldDB" id="A0A2G5SFD0"/>
<name>A0A2G5SFD0_9PELO</name>
<feature type="compositionally biased region" description="Polar residues" evidence="1">
    <location>
        <begin position="28"/>
        <end position="40"/>
    </location>
</feature>
<sequence length="70" mass="7727">MALVLLPIVETQPPGILHKKRAYPPPQETKSAQASPTLNTKLDNSSYTEIRLIVTVQVVCEPFIPKTRAS</sequence>
<evidence type="ECO:0000256" key="1">
    <source>
        <dbReference type="SAM" id="MobiDB-lite"/>
    </source>
</evidence>
<accession>A0A2G5SFD0</accession>
<feature type="region of interest" description="Disordered" evidence="1">
    <location>
        <begin position="16"/>
        <end position="40"/>
    </location>
</feature>
<reference evidence="3" key="1">
    <citation type="submission" date="2017-10" db="EMBL/GenBank/DDBJ databases">
        <title>Rapid genome shrinkage in a self-fertile nematode reveals novel sperm competition proteins.</title>
        <authorList>
            <person name="Yin D."/>
            <person name="Schwarz E.M."/>
            <person name="Thomas C.G."/>
            <person name="Felde R.L."/>
            <person name="Korf I.F."/>
            <person name="Cutter A.D."/>
            <person name="Schartner C.M."/>
            <person name="Ralston E.J."/>
            <person name="Meyer B.J."/>
            <person name="Haag E.S."/>
        </authorList>
    </citation>
    <scope>NUCLEOTIDE SEQUENCE [LARGE SCALE GENOMIC DNA]</scope>
    <source>
        <strain evidence="3">JU1422</strain>
    </source>
</reference>
<dbReference type="Proteomes" id="UP000230233">
    <property type="component" value="Unassembled WGS sequence"/>
</dbReference>
<dbReference type="EMBL" id="PDUG01000012">
    <property type="protein sequence ID" value="PIC13586.1"/>
    <property type="molecule type" value="Genomic_DNA"/>
</dbReference>
<comment type="caution">
    <text evidence="2">The sequence shown here is derived from an EMBL/GenBank/DDBJ whole genome shotgun (WGS) entry which is preliminary data.</text>
</comment>
<protein>
    <submittedName>
        <fullName evidence="2">Uncharacterized protein</fullName>
    </submittedName>
</protein>
<organism evidence="2 3">
    <name type="scientific">Caenorhabditis nigoni</name>
    <dbReference type="NCBI Taxonomy" id="1611254"/>
    <lineage>
        <taxon>Eukaryota</taxon>
        <taxon>Metazoa</taxon>
        <taxon>Ecdysozoa</taxon>
        <taxon>Nematoda</taxon>
        <taxon>Chromadorea</taxon>
        <taxon>Rhabditida</taxon>
        <taxon>Rhabditina</taxon>
        <taxon>Rhabditomorpha</taxon>
        <taxon>Rhabditoidea</taxon>
        <taxon>Rhabditidae</taxon>
        <taxon>Peloderinae</taxon>
        <taxon>Caenorhabditis</taxon>
    </lineage>
</organism>
<evidence type="ECO:0000313" key="2">
    <source>
        <dbReference type="EMBL" id="PIC13586.1"/>
    </source>
</evidence>